<dbReference type="KEGG" id="tbg:TbgDal_X340"/>
<dbReference type="AlphaFoldDB" id="D0A111"/>
<proteinExistence type="predicted"/>
<sequence>MYTFIPHTCDLIIKTYLSLHIYMCERICAYIFIYKYIRTFMFEGETANEALKDSNTKCQRRTNGSRDNASKTNHSCKPQHPPLASNKFFLKKKSTTFLLLFFDQGVSSEE</sequence>
<evidence type="ECO:0000313" key="2">
    <source>
        <dbReference type="EMBL" id="CBH14953.1"/>
    </source>
</evidence>
<dbReference type="RefSeq" id="XP_011777219.1">
    <property type="nucleotide sequence ID" value="XM_011778917.1"/>
</dbReference>
<protein>
    <submittedName>
        <fullName evidence="2">Uncharacterized protein</fullName>
    </submittedName>
</protein>
<dbReference type="Proteomes" id="UP000002316">
    <property type="component" value="Chromosome 10"/>
</dbReference>
<accession>D0A111</accession>
<dbReference type="GeneID" id="23865405"/>
<evidence type="ECO:0000256" key="1">
    <source>
        <dbReference type="SAM" id="MobiDB-lite"/>
    </source>
</evidence>
<gene>
    <name evidence="2" type="ORF">TbgDal_X340</name>
</gene>
<feature type="compositionally biased region" description="Polar residues" evidence="1">
    <location>
        <begin position="61"/>
        <end position="76"/>
    </location>
</feature>
<evidence type="ECO:0000313" key="3">
    <source>
        <dbReference type="Proteomes" id="UP000002316"/>
    </source>
</evidence>
<feature type="region of interest" description="Disordered" evidence="1">
    <location>
        <begin position="53"/>
        <end position="82"/>
    </location>
</feature>
<dbReference type="EMBL" id="FN554973">
    <property type="protein sequence ID" value="CBH14953.1"/>
    <property type="molecule type" value="Genomic_DNA"/>
</dbReference>
<organism evidence="2 3">
    <name type="scientific">Trypanosoma brucei gambiense (strain MHOM/CI/86/DAL972)</name>
    <dbReference type="NCBI Taxonomy" id="679716"/>
    <lineage>
        <taxon>Eukaryota</taxon>
        <taxon>Discoba</taxon>
        <taxon>Euglenozoa</taxon>
        <taxon>Kinetoplastea</taxon>
        <taxon>Metakinetoplastina</taxon>
        <taxon>Trypanosomatida</taxon>
        <taxon>Trypanosomatidae</taxon>
        <taxon>Trypanosoma</taxon>
    </lineage>
</organism>
<reference evidence="3" key="1">
    <citation type="journal article" date="2010" name="PLoS Negl. Trop. Dis.">
        <title>The genome sequence of Trypanosoma brucei gambiense, causative agent of chronic human african trypanosomiasis.</title>
        <authorList>
            <person name="Jackson A.P."/>
            <person name="Sanders M."/>
            <person name="Berry A."/>
            <person name="McQuillan J."/>
            <person name="Aslett M.A."/>
            <person name="Quail M.A."/>
            <person name="Chukualim B."/>
            <person name="Capewell P."/>
            <person name="MacLeod A."/>
            <person name="Melville S.E."/>
            <person name="Gibson W."/>
            <person name="Barry J.D."/>
            <person name="Berriman M."/>
            <person name="Hertz-Fowler C."/>
        </authorList>
    </citation>
    <scope>NUCLEOTIDE SEQUENCE [LARGE SCALE GENOMIC DNA]</scope>
    <source>
        <strain evidence="3">MHOM/CI/86/DAL972</strain>
    </source>
</reference>
<name>D0A111_TRYB9</name>